<dbReference type="InterPro" id="IPR036388">
    <property type="entry name" value="WH-like_DNA-bd_sf"/>
</dbReference>
<dbReference type="PROSITE" id="PS00622">
    <property type="entry name" value="HTH_LUXR_1"/>
    <property type="match status" value="1"/>
</dbReference>
<dbReference type="Pfam" id="PF00196">
    <property type="entry name" value="GerE"/>
    <property type="match status" value="1"/>
</dbReference>
<dbReference type="InterPro" id="IPR039420">
    <property type="entry name" value="WalR-like"/>
</dbReference>
<dbReference type="PANTHER" id="PTHR43214:SF42">
    <property type="entry name" value="TRANSCRIPTIONAL REGULATORY PROTEIN DESR"/>
    <property type="match status" value="1"/>
</dbReference>
<feature type="domain" description="Response regulatory" evidence="5">
    <location>
        <begin position="3"/>
        <end position="118"/>
    </location>
</feature>
<dbReference type="RefSeq" id="WP_193124132.1">
    <property type="nucleotide sequence ID" value="NZ_JADBGI010000025.1"/>
</dbReference>
<name>A0ABR9PCC7_9ACTN</name>
<dbReference type="PROSITE" id="PS50043">
    <property type="entry name" value="HTH_LUXR_2"/>
    <property type="match status" value="1"/>
</dbReference>
<evidence type="ECO:0000259" key="4">
    <source>
        <dbReference type="PROSITE" id="PS50043"/>
    </source>
</evidence>
<dbReference type="InterPro" id="IPR016032">
    <property type="entry name" value="Sig_transdc_resp-reg_C-effctor"/>
</dbReference>
<dbReference type="PANTHER" id="PTHR43214">
    <property type="entry name" value="TWO-COMPONENT RESPONSE REGULATOR"/>
    <property type="match status" value="1"/>
</dbReference>
<feature type="modified residue" description="4-aspartylphosphate" evidence="3">
    <location>
        <position position="54"/>
    </location>
</feature>
<dbReference type="SMART" id="SM00448">
    <property type="entry name" value="REC"/>
    <property type="match status" value="1"/>
</dbReference>
<protein>
    <submittedName>
        <fullName evidence="6">Response regulator transcription factor</fullName>
    </submittedName>
</protein>
<dbReference type="InterPro" id="IPR000792">
    <property type="entry name" value="Tscrpt_reg_LuxR_C"/>
</dbReference>
<dbReference type="SUPFAM" id="SSF46894">
    <property type="entry name" value="C-terminal effector domain of the bipartite response regulators"/>
    <property type="match status" value="1"/>
</dbReference>
<dbReference type="InterPro" id="IPR058245">
    <property type="entry name" value="NreC/VraR/RcsB-like_REC"/>
</dbReference>
<dbReference type="InterPro" id="IPR001789">
    <property type="entry name" value="Sig_transdc_resp-reg_receiver"/>
</dbReference>
<evidence type="ECO:0000259" key="5">
    <source>
        <dbReference type="PROSITE" id="PS50110"/>
    </source>
</evidence>
<accession>A0ABR9PCC7</accession>
<dbReference type="EMBL" id="JADBGI010000025">
    <property type="protein sequence ID" value="MBE3001464.1"/>
    <property type="molecule type" value="Genomic_DNA"/>
</dbReference>
<dbReference type="PRINTS" id="PR00038">
    <property type="entry name" value="HTHLUXR"/>
</dbReference>
<dbReference type="SMART" id="SM00421">
    <property type="entry name" value="HTH_LUXR"/>
    <property type="match status" value="1"/>
</dbReference>
<proteinExistence type="predicted"/>
<dbReference type="Gene3D" id="3.40.50.2300">
    <property type="match status" value="1"/>
</dbReference>
<dbReference type="Gene3D" id="1.10.10.10">
    <property type="entry name" value="Winged helix-like DNA-binding domain superfamily/Winged helix DNA-binding domain"/>
    <property type="match status" value="1"/>
</dbReference>
<dbReference type="InterPro" id="IPR011006">
    <property type="entry name" value="CheY-like_superfamily"/>
</dbReference>
<evidence type="ECO:0000313" key="6">
    <source>
        <dbReference type="EMBL" id="MBE3001464.1"/>
    </source>
</evidence>
<keyword evidence="2" id="KW-0238">DNA-binding</keyword>
<dbReference type="PROSITE" id="PS50110">
    <property type="entry name" value="RESPONSE_REGULATORY"/>
    <property type="match status" value="1"/>
</dbReference>
<keyword evidence="1 3" id="KW-0597">Phosphoprotein</keyword>
<dbReference type="Proteomes" id="UP000806528">
    <property type="component" value="Unassembled WGS sequence"/>
</dbReference>
<evidence type="ECO:0000256" key="1">
    <source>
        <dbReference type="ARBA" id="ARBA00022553"/>
    </source>
</evidence>
<gene>
    <name evidence="6" type="ORF">IDM40_22620</name>
</gene>
<organism evidence="6 7">
    <name type="scientific">Nocardiopsis coralli</name>
    <dbReference type="NCBI Taxonomy" id="2772213"/>
    <lineage>
        <taxon>Bacteria</taxon>
        <taxon>Bacillati</taxon>
        <taxon>Actinomycetota</taxon>
        <taxon>Actinomycetes</taxon>
        <taxon>Streptosporangiales</taxon>
        <taxon>Nocardiopsidaceae</taxon>
        <taxon>Nocardiopsis</taxon>
    </lineage>
</organism>
<reference evidence="6 7" key="1">
    <citation type="submission" date="2020-09" db="EMBL/GenBank/DDBJ databases">
        <title>Diversity and distribution of actinomycetes associated with coral in the coast of Hainan.</title>
        <authorList>
            <person name="Li F."/>
        </authorList>
    </citation>
    <scope>NUCLEOTIDE SEQUENCE [LARGE SCALE GENOMIC DNA]</scope>
    <source>
        <strain evidence="6 7">HNM0947</strain>
    </source>
</reference>
<dbReference type="CDD" id="cd17535">
    <property type="entry name" value="REC_NarL-like"/>
    <property type="match status" value="1"/>
</dbReference>
<dbReference type="CDD" id="cd06170">
    <property type="entry name" value="LuxR_C_like"/>
    <property type="match status" value="1"/>
</dbReference>
<evidence type="ECO:0000256" key="2">
    <source>
        <dbReference type="ARBA" id="ARBA00023125"/>
    </source>
</evidence>
<dbReference type="SUPFAM" id="SSF52172">
    <property type="entry name" value="CheY-like"/>
    <property type="match status" value="1"/>
</dbReference>
<keyword evidence="7" id="KW-1185">Reference proteome</keyword>
<dbReference type="Pfam" id="PF00072">
    <property type="entry name" value="Response_reg"/>
    <property type="match status" value="1"/>
</dbReference>
<feature type="domain" description="HTH luxR-type" evidence="4">
    <location>
        <begin position="133"/>
        <end position="198"/>
    </location>
</feature>
<comment type="caution">
    <text evidence="6">The sequence shown here is derived from an EMBL/GenBank/DDBJ whole genome shotgun (WGS) entry which is preliminary data.</text>
</comment>
<evidence type="ECO:0000256" key="3">
    <source>
        <dbReference type="PROSITE-ProRule" id="PRU00169"/>
    </source>
</evidence>
<sequence>MVRVVLADDETVTREAVAALLDLEEDLAVIGEAPDADGAVALAEQHAPDVALLDLEMPGGGLAALARIRAAVPGTAVCVLTRHARSGLLRQALRAGAAGFVPKSTSARELAAVVRELADGGRHVDPELAADALVEPECPLTERELQVLSQVQGGVTTARIAASLHLAPGTVRNYLSSAIEKLGVRTRYEAADAARESGWL</sequence>
<evidence type="ECO:0000313" key="7">
    <source>
        <dbReference type="Proteomes" id="UP000806528"/>
    </source>
</evidence>